<evidence type="ECO:0000313" key="8">
    <source>
        <dbReference type="EMBL" id="EEF46882.1"/>
    </source>
</evidence>
<dbReference type="PROSITE" id="PS50811">
    <property type="entry name" value="WRKY"/>
    <property type="match status" value="1"/>
</dbReference>
<dbReference type="InterPro" id="IPR036576">
    <property type="entry name" value="WRKY_dom_sf"/>
</dbReference>
<reference evidence="9" key="1">
    <citation type="journal article" date="2010" name="Nat. Biotechnol.">
        <title>Draft genome sequence of the oilseed species Ricinus communis.</title>
        <authorList>
            <person name="Chan A.P."/>
            <person name="Crabtree J."/>
            <person name="Zhao Q."/>
            <person name="Lorenzi H."/>
            <person name="Orvis J."/>
            <person name="Puiu D."/>
            <person name="Melake-Berhan A."/>
            <person name="Jones K.M."/>
            <person name="Redman J."/>
            <person name="Chen G."/>
            <person name="Cahoon E.B."/>
            <person name="Gedil M."/>
            <person name="Stanke M."/>
            <person name="Haas B.J."/>
            <person name="Wortman J.R."/>
            <person name="Fraser-Liggett C.M."/>
            <person name="Ravel J."/>
            <person name="Rabinowicz P.D."/>
        </authorList>
    </citation>
    <scope>NUCLEOTIDE SEQUENCE [LARGE SCALE GENOMIC DNA]</scope>
    <source>
        <strain evidence="9">cv. Hale</strain>
    </source>
</reference>
<dbReference type="STRING" id="3988.B9RNW4"/>
<keyword evidence="2" id="KW-0805">Transcription regulation</keyword>
<dbReference type="InterPro" id="IPR003657">
    <property type="entry name" value="WRKY_dom"/>
</dbReference>
<evidence type="ECO:0000313" key="9">
    <source>
        <dbReference type="Proteomes" id="UP000008311"/>
    </source>
</evidence>
<dbReference type="GO" id="GO:0043565">
    <property type="term" value="F:sequence-specific DNA binding"/>
    <property type="evidence" value="ECO:0007669"/>
    <property type="project" value="InterPro"/>
</dbReference>
<evidence type="ECO:0000259" key="7">
    <source>
        <dbReference type="PROSITE" id="PS50811"/>
    </source>
</evidence>
<keyword evidence="9" id="KW-1185">Reference proteome</keyword>
<keyword evidence="5" id="KW-0539">Nucleus</keyword>
<keyword evidence="4" id="KW-0804">Transcription</keyword>
<gene>
    <name evidence="8" type="ORF">RCOM_0921470</name>
</gene>
<sequence>MDSASWVNTSLDLNVNSTFKHIDSVPKRELLAVDFSGLDPKVPIKEEKPFLDPQTSVLVEELTRISTENKKLTQMLTVLCENYNVLQNHLADLMSKNSDKEIIAPSSSRKRKAAESEDYSNIISGANNINNGTTESTSSDELESGTKRTKEIKTKISSAYLRTDPSDTSLVVKDGYQWRKYGQKVTRDNPSPRAYYKCSFAPSCPVRKKKL</sequence>
<keyword evidence="3" id="KW-0238">DNA-binding</keyword>
<dbReference type="EMBL" id="EQ973791">
    <property type="protein sequence ID" value="EEF46882.1"/>
    <property type="molecule type" value="Genomic_DNA"/>
</dbReference>
<name>B9RNW4_RICCO</name>
<feature type="region of interest" description="Disordered" evidence="6">
    <location>
        <begin position="123"/>
        <end position="149"/>
    </location>
</feature>
<dbReference type="InParanoid" id="B9RNW4"/>
<feature type="domain" description="WRKY" evidence="7">
    <location>
        <begin position="167"/>
        <end position="211"/>
    </location>
</feature>
<dbReference type="SMART" id="SM00774">
    <property type="entry name" value="WRKY"/>
    <property type="match status" value="1"/>
</dbReference>
<dbReference type="SUPFAM" id="SSF118290">
    <property type="entry name" value="WRKY DNA-binding domain"/>
    <property type="match status" value="1"/>
</dbReference>
<comment type="subcellular location">
    <subcellularLocation>
        <location evidence="1">Nucleus</location>
    </subcellularLocation>
</comment>
<evidence type="ECO:0000256" key="2">
    <source>
        <dbReference type="ARBA" id="ARBA00023015"/>
    </source>
</evidence>
<dbReference type="GO" id="GO:0005634">
    <property type="term" value="C:nucleus"/>
    <property type="evidence" value="ECO:0007669"/>
    <property type="project" value="UniProtKB-SubCell"/>
</dbReference>
<dbReference type="Pfam" id="PF03106">
    <property type="entry name" value="WRKY"/>
    <property type="match status" value="1"/>
</dbReference>
<dbReference type="Proteomes" id="UP000008311">
    <property type="component" value="Unassembled WGS sequence"/>
</dbReference>
<dbReference type="PANTHER" id="PTHR31429">
    <property type="entry name" value="WRKY TRANSCRIPTION FACTOR 36-RELATED"/>
    <property type="match status" value="1"/>
</dbReference>
<evidence type="ECO:0000256" key="1">
    <source>
        <dbReference type="ARBA" id="ARBA00004123"/>
    </source>
</evidence>
<evidence type="ECO:0000256" key="5">
    <source>
        <dbReference type="ARBA" id="ARBA00023242"/>
    </source>
</evidence>
<feature type="compositionally biased region" description="Low complexity" evidence="6">
    <location>
        <begin position="123"/>
        <end position="137"/>
    </location>
</feature>
<accession>B9RNW4</accession>
<evidence type="ECO:0000256" key="6">
    <source>
        <dbReference type="SAM" id="MobiDB-lite"/>
    </source>
</evidence>
<organism evidence="8 9">
    <name type="scientific">Ricinus communis</name>
    <name type="common">Castor bean</name>
    <dbReference type="NCBI Taxonomy" id="3988"/>
    <lineage>
        <taxon>Eukaryota</taxon>
        <taxon>Viridiplantae</taxon>
        <taxon>Streptophyta</taxon>
        <taxon>Embryophyta</taxon>
        <taxon>Tracheophyta</taxon>
        <taxon>Spermatophyta</taxon>
        <taxon>Magnoliopsida</taxon>
        <taxon>eudicotyledons</taxon>
        <taxon>Gunneridae</taxon>
        <taxon>Pentapetalae</taxon>
        <taxon>rosids</taxon>
        <taxon>fabids</taxon>
        <taxon>Malpighiales</taxon>
        <taxon>Euphorbiaceae</taxon>
        <taxon>Acalyphoideae</taxon>
        <taxon>Acalypheae</taxon>
        <taxon>Ricinus</taxon>
    </lineage>
</organism>
<dbReference type="GO" id="GO:0003700">
    <property type="term" value="F:DNA-binding transcription factor activity"/>
    <property type="evidence" value="ECO:0007669"/>
    <property type="project" value="InterPro"/>
</dbReference>
<dbReference type="InterPro" id="IPR044810">
    <property type="entry name" value="WRKY_plant"/>
</dbReference>
<protein>
    <submittedName>
        <fullName evidence="8">WRKY transcription factor, putative</fullName>
    </submittedName>
</protein>
<evidence type="ECO:0000256" key="4">
    <source>
        <dbReference type="ARBA" id="ARBA00023163"/>
    </source>
</evidence>
<proteinExistence type="predicted"/>
<evidence type="ECO:0000256" key="3">
    <source>
        <dbReference type="ARBA" id="ARBA00023125"/>
    </source>
</evidence>
<dbReference type="Gene3D" id="2.20.25.80">
    <property type="entry name" value="WRKY domain"/>
    <property type="match status" value="1"/>
</dbReference>
<dbReference type="PANTHER" id="PTHR31429:SF76">
    <property type="entry name" value="WRKY FAMILY TRANSCRIPTION FACTOR-RELATED"/>
    <property type="match status" value="1"/>
</dbReference>
<dbReference type="AlphaFoldDB" id="B9RNW4"/>